<comment type="caution">
    <text evidence="2">The sequence shown here is derived from an EMBL/GenBank/DDBJ whole genome shotgun (WGS) entry which is preliminary data.</text>
</comment>
<evidence type="ECO:0000313" key="2">
    <source>
        <dbReference type="EMBL" id="KKK78184.1"/>
    </source>
</evidence>
<reference evidence="2" key="1">
    <citation type="journal article" date="2015" name="Nature">
        <title>Complex archaea that bridge the gap between prokaryotes and eukaryotes.</title>
        <authorList>
            <person name="Spang A."/>
            <person name="Saw J.H."/>
            <person name="Jorgensen S.L."/>
            <person name="Zaremba-Niedzwiedzka K."/>
            <person name="Martijn J."/>
            <person name="Lind A.E."/>
            <person name="van Eijk R."/>
            <person name="Schleper C."/>
            <person name="Guy L."/>
            <person name="Ettema T.J."/>
        </authorList>
    </citation>
    <scope>NUCLEOTIDE SEQUENCE</scope>
</reference>
<accession>A0A0F9AI47</accession>
<dbReference type="SUPFAM" id="SSF54060">
    <property type="entry name" value="His-Me finger endonucleases"/>
    <property type="match status" value="1"/>
</dbReference>
<dbReference type="Pfam" id="PF13392">
    <property type="entry name" value="HNH_3"/>
    <property type="match status" value="1"/>
</dbReference>
<dbReference type="InterPro" id="IPR044925">
    <property type="entry name" value="His-Me_finger_sf"/>
</dbReference>
<gene>
    <name evidence="2" type="ORF">LCGC14_2846090</name>
</gene>
<feature type="domain" description="HNH nuclease" evidence="1">
    <location>
        <begin position="37"/>
        <end position="67"/>
    </location>
</feature>
<dbReference type="EMBL" id="LAZR01054611">
    <property type="protein sequence ID" value="KKK78184.1"/>
    <property type="molecule type" value="Genomic_DNA"/>
</dbReference>
<organism evidence="2">
    <name type="scientific">marine sediment metagenome</name>
    <dbReference type="NCBI Taxonomy" id="412755"/>
    <lineage>
        <taxon>unclassified sequences</taxon>
        <taxon>metagenomes</taxon>
        <taxon>ecological metagenomes</taxon>
    </lineage>
</organism>
<dbReference type="AlphaFoldDB" id="A0A0F9AI47"/>
<protein>
    <recommendedName>
        <fullName evidence="1">HNH nuclease domain-containing protein</fullName>
    </recommendedName>
</protein>
<proteinExistence type="predicted"/>
<evidence type="ECO:0000259" key="1">
    <source>
        <dbReference type="Pfam" id="PF13392"/>
    </source>
</evidence>
<feature type="non-terminal residue" evidence="2">
    <location>
        <position position="67"/>
    </location>
</feature>
<name>A0A0F9AI47_9ZZZZ</name>
<sequence>MSKKRVPWNKGTSKGWTDKKGCQWIYVTQNGRRRAKRKHRLVMEEHLGRLLEPWELVHHIDQNPANN</sequence>
<dbReference type="InterPro" id="IPR003615">
    <property type="entry name" value="HNH_nuc"/>
</dbReference>
<dbReference type="Gene3D" id="3.90.75.20">
    <property type="match status" value="1"/>
</dbReference>